<evidence type="ECO:0000259" key="1">
    <source>
        <dbReference type="Pfam" id="PF25583"/>
    </source>
</evidence>
<sequence>MGRKGESITLSISDRDKAQLESLALELGMTWGDRANISKLVEAIARRQLIIAPNHDWTAERIRSLNHARTALLDAGQIQDALAIAQILVSRSEISIPMRIELEQFIQHPSPPWRLEVERYIQRQQPFQLSYQDAAERVWQFTIRCAEVAVHEERHYLDCWCEETEDSRDLPELRHNRCLRFDRIADAAIAPVSGQWHSSLATIRVEMHLFRGLAFAYRSKTSHDEVNEWLTDLPQVRRVVRRVSNTFWFIREVLRYGQDCEVVFPEGVRDRVKQELQGLCRQYGLLEGE</sequence>
<dbReference type="EMBL" id="WVIE01000023">
    <property type="protein sequence ID" value="NDJ19036.1"/>
    <property type="molecule type" value="Genomic_DNA"/>
</dbReference>
<dbReference type="Proteomes" id="UP000646053">
    <property type="component" value="Unassembled WGS sequence"/>
</dbReference>
<name>A0A8J7Z6G4_9CYAN</name>
<evidence type="ECO:0000313" key="3">
    <source>
        <dbReference type="Proteomes" id="UP000646053"/>
    </source>
</evidence>
<protein>
    <submittedName>
        <fullName evidence="2">WYL domain-containing protein</fullName>
    </submittedName>
</protein>
<evidence type="ECO:0000313" key="2">
    <source>
        <dbReference type="EMBL" id="NDJ19036.1"/>
    </source>
</evidence>
<gene>
    <name evidence="2" type="ORF">GS601_17380</name>
</gene>
<dbReference type="Pfam" id="PF25583">
    <property type="entry name" value="WCX"/>
    <property type="match status" value="1"/>
</dbReference>
<comment type="caution">
    <text evidence="2">The sequence shown here is derived from an EMBL/GenBank/DDBJ whole genome shotgun (WGS) entry which is preliminary data.</text>
</comment>
<reference evidence="2" key="1">
    <citation type="submission" date="2019-12" db="EMBL/GenBank/DDBJ databases">
        <title>High-Quality draft genome sequences of three cyanobacteria isolated from the limestone walls of the Old Cathedral of Coimbra.</title>
        <authorList>
            <person name="Tiago I."/>
            <person name="Soares F."/>
            <person name="Portugal A."/>
        </authorList>
    </citation>
    <scope>NUCLEOTIDE SEQUENCE</scope>
    <source>
        <strain evidence="2">A</strain>
    </source>
</reference>
<accession>A0A8J7Z6G4</accession>
<keyword evidence="3" id="KW-1185">Reference proteome</keyword>
<proteinExistence type="predicted"/>
<dbReference type="AlphaFoldDB" id="A0A8J7Z6G4"/>
<organism evidence="2 3">
    <name type="scientific">Myxacorys almedinensis A</name>
    <dbReference type="NCBI Taxonomy" id="2690445"/>
    <lineage>
        <taxon>Bacteria</taxon>
        <taxon>Bacillati</taxon>
        <taxon>Cyanobacteriota</taxon>
        <taxon>Cyanophyceae</taxon>
        <taxon>Leptolyngbyales</taxon>
        <taxon>Leptolyngbyaceae</taxon>
        <taxon>Myxacorys</taxon>
        <taxon>Myxacorys almedinensis</taxon>
    </lineage>
</organism>
<dbReference type="RefSeq" id="WP_162424563.1">
    <property type="nucleotide sequence ID" value="NZ_WVIE01000023.1"/>
</dbReference>
<feature type="domain" description="WCX" evidence="1">
    <location>
        <begin position="238"/>
        <end position="278"/>
    </location>
</feature>
<dbReference type="InterPro" id="IPR057727">
    <property type="entry name" value="WCX_dom"/>
</dbReference>